<gene>
    <name evidence="1" type="ORF">ACFO6W_05300</name>
</gene>
<name>A0ABV9KT21_9BACT</name>
<reference evidence="2" key="1">
    <citation type="journal article" date="2019" name="Int. J. Syst. Evol. Microbiol.">
        <title>The Global Catalogue of Microorganisms (GCM) 10K type strain sequencing project: providing services to taxonomists for standard genome sequencing and annotation.</title>
        <authorList>
            <consortium name="The Broad Institute Genomics Platform"/>
            <consortium name="The Broad Institute Genome Sequencing Center for Infectious Disease"/>
            <person name="Wu L."/>
            <person name="Ma J."/>
        </authorList>
    </citation>
    <scope>NUCLEOTIDE SEQUENCE [LARGE SCALE GENOMIC DNA]</scope>
    <source>
        <strain evidence="2">CCUG 66188</strain>
    </source>
</reference>
<dbReference type="Pfam" id="PF13573">
    <property type="entry name" value="SprB"/>
    <property type="match status" value="6"/>
</dbReference>
<dbReference type="InterPro" id="IPR025667">
    <property type="entry name" value="SprB_repeat"/>
</dbReference>
<evidence type="ECO:0000313" key="1">
    <source>
        <dbReference type="EMBL" id="MFC4673100.1"/>
    </source>
</evidence>
<dbReference type="Gene3D" id="2.60.40.740">
    <property type="match status" value="2"/>
</dbReference>
<sequence length="1909" mass="208517">MKKIIFFLFFLTSAFLRGQVGTYEIKFYISQLDVYASISGNCGSYVHTKLRFSNGSEEEYFNQPVGDGENLPRTWTKTFTADKRLSSIWVNSQPRKWNGSLFGGKCENNQGYTGYVYISYGYYTSSTGTRFCQNFGFNGYRSILPRLTIIQETNYLPTEDRITIKSHTNFRYEEYNWQYRISGSGWTPLPQYDGQSSILANAKDILGNNADNYAGQYVDFRQVAYNNNSVSNIVSYNIRKSSPRILSTTATDKICYGAANGKLKVQLDRALLSGERLIIDYKNLTTLSIGNIPDPVVGSDNSFYLENLDAGNYEIQVSGFYNGLTTYSNSPDHKKTGKIESFLPLTYSTAGKTDIACFGADNGSITVAASGGDGSYTLHWRAQGGSYTATAFTSSTQTILSNLQPGTYEYYVTDSHNCELRDIDGIIIRTVTLTQPAKALDFVFQASTEPSGYSRSDGSVTLEGDGGTPLSGNTYTVIWKNKQTNQTVTSVENDPSGAKFRTIAKNLPAGTYTVEIKDANNCTFTDEITIGQPEELVVTIENTQQILCNGNTNGELVAHARGGVLEPGQVYTYQWYKKTGTAYQTIPVTDSIAPNLGTGDYKVEVKDRSRIVNIAGKEFILNEPAVLTTTLAKQDVTCFGDNNGSIRIEVSGGAGGYKLYYKLKNDAAYGQPLNPQGSVFTLNSLTANEYWIYITDANGCIAPVGGNDVAQITISQPPQALEISNAVVKPVSGFSRSDGSITIKVKGGTPNPGNPAYIVTWKNASGTTIASSESTGTDNIFASKIENLTNGIYTVEIKDRNYTGVTNACYVTAGFTVIQPEALTLQLENTNGVYCFGEETGKLVAHVRGGVSGSFSGMPYNYKWYKVTSGNATLIPNQNDSILSNRPAGFYKVRIEDASSPANTIESAVFEITQPVLLTTTLTTRNIGCYGENTGFIRISVSGGTGDYKLFCKKEGTDATYREYPVNTGDNTFYLDNLYYGKYNVYILDANNCYAKINGNNVHEIILTQPMTPLSITETNQTNVSGFGRSDGEIAIKVSGGTMNASAPYYDIVWKNSSGTVITSTDTFDAYGVFTSKIQNQPKGTYTVEIRDNNYGSTANTCYATATYILTQPDPLLVQLIQADSIYCHGETTGTLVAHAKGGVPNLQTIYPYTYKWYKIENGNAALIPNETDSILEQRPAGFYKVRIEDFSRTANTIESGIFEISQPTLLTTVLTTRDISCHGLNDGFIRIEVAGGTGSYRLFCKKAGTDTNYIEYPVNPDHKTFLIDNLYSGTYSVYIQDANGCYAQIKSEDIHEITLAQPAIPLAISGMSKTDASGFGRSDGNIKITIEGGAPNVDNTYNVDWKNNTGQTLSATGSIENGKYVSLLNNIPKGNYTVEVKDKNYAGAYPEANATCIVTELYIISEPDKLLAGVEESHFISCHGMFDGQLTVHATGGIQNPVAGRLPYIYKWYKEEPGTGYALLANERDSILSNISTGNYKVEIEDYSRTVNTVSVDYNLSQPELLQASATDIQIICGQTAEISVSVTGGTAPYSYQWSTGDKIASVNNITPGRYFVFVTDSRGCETTAIAKVSTPADLQVTAVTTNPVCYGADNGSIKLQVTGGTAPYTYKWNNGAVTKDLDNIKAGSYTVLVTDKDGCTYTDNFILSDPEPLTVYLGEDRTLCNGQSLTLTSAVADTKTKFSWTGPNSFNAVSSEITVDKAGTYKLTITDSKGCQATDEIKINVKDVDISSEIFVATEVFAGDTIVIANISNPNPDSVEWLIEDSDSLKVVEMDEHYARVLFSETGYYKIGFRAHKGDCFQEIFKTITVVDRDGTGDDSFGESIIEKYYVYPNPNDGNFNVKITLNKTSAIRLRIINIGTGNTVSDKKYAGQKEYDIPYNKSIAPGAYVIILETTSGHMNLKMIVR</sequence>
<evidence type="ECO:0008006" key="3">
    <source>
        <dbReference type="Google" id="ProtNLM"/>
    </source>
</evidence>
<organism evidence="1 2">
    <name type="scientific">Dysgonomonas termitidis</name>
    <dbReference type="NCBI Taxonomy" id="1516126"/>
    <lineage>
        <taxon>Bacteria</taxon>
        <taxon>Pseudomonadati</taxon>
        <taxon>Bacteroidota</taxon>
        <taxon>Bacteroidia</taxon>
        <taxon>Bacteroidales</taxon>
        <taxon>Dysgonomonadaceae</taxon>
        <taxon>Dysgonomonas</taxon>
    </lineage>
</organism>
<dbReference type="RefSeq" id="WP_379994332.1">
    <property type="nucleotide sequence ID" value="NZ_JBHSGN010000045.1"/>
</dbReference>
<keyword evidence="2" id="KW-1185">Reference proteome</keyword>
<protein>
    <recommendedName>
        <fullName evidence="3">T9SS type A sorting domain-containing protein</fullName>
    </recommendedName>
</protein>
<accession>A0ABV9KT21</accession>
<dbReference type="Proteomes" id="UP001596023">
    <property type="component" value="Unassembled WGS sequence"/>
</dbReference>
<proteinExistence type="predicted"/>
<dbReference type="EMBL" id="JBHSGN010000045">
    <property type="protein sequence ID" value="MFC4673100.1"/>
    <property type="molecule type" value="Genomic_DNA"/>
</dbReference>
<comment type="caution">
    <text evidence="1">The sequence shown here is derived from an EMBL/GenBank/DDBJ whole genome shotgun (WGS) entry which is preliminary data.</text>
</comment>
<evidence type="ECO:0000313" key="2">
    <source>
        <dbReference type="Proteomes" id="UP001596023"/>
    </source>
</evidence>